<gene>
    <name evidence="2" type="ORF">MMF94_05705</name>
</gene>
<evidence type="ECO:0000313" key="2">
    <source>
        <dbReference type="EMBL" id="MCH6165172.1"/>
    </source>
</evidence>
<dbReference type="EMBL" id="JAKXMK010000004">
    <property type="protein sequence ID" value="MCH6165172.1"/>
    <property type="molecule type" value="Genomic_DNA"/>
</dbReference>
<dbReference type="RefSeq" id="WP_379660282.1">
    <property type="nucleotide sequence ID" value="NZ_JBHUCQ010000005.1"/>
</dbReference>
<proteinExistence type="predicted"/>
<dbReference type="Proteomes" id="UP001299970">
    <property type="component" value="Unassembled WGS sequence"/>
</dbReference>
<sequence length="305" mass="32487">MRLGNVATAAATAGRYVFPIHPRSKIPAVTDWETAATRDLEQIRRWWDARPYNIGIATGRSGLLVVDLDLVPNDCPPEWAGTRGGFDVLARRAAAAGAPWPPHTLVVATATGGTHWYFRPPAGAQLRNTQGGPRRGLGWCVDTRGHGGYVLGPGSVRPDGTYRVVRRYPIAQLPGWLLAALTPPGPPPPPRALSRRPVSQRRAAAYLRAVVNGEIAAVAAAGVGDRHTTLLRAARRLGHWAASGALAEAEARAALTDAAQHFVGVAGYTAAHIARDITDGLAYGARRPRRIKDIPDRRGPANAPS</sequence>
<feature type="domain" description="DNA primase/polymerase bifunctional N-terminal" evidence="1">
    <location>
        <begin position="7"/>
        <end position="177"/>
    </location>
</feature>
<dbReference type="InterPro" id="IPR015330">
    <property type="entry name" value="DNA_primase/pol_bifunc_N"/>
</dbReference>
<name>A0ABS9T9G1_9PSEU</name>
<dbReference type="SMART" id="SM00943">
    <property type="entry name" value="Prim-Pol"/>
    <property type="match status" value="1"/>
</dbReference>
<dbReference type="SUPFAM" id="SSF56747">
    <property type="entry name" value="Prim-pol domain"/>
    <property type="match status" value="1"/>
</dbReference>
<evidence type="ECO:0000259" key="1">
    <source>
        <dbReference type="SMART" id="SM00943"/>
    </source>
</evidence>
<dbReference type="Pfam" id="PF09250">
    <property type="entry name" value="Prim-Pol"/>
    <property type="match status" value="1"/>
</dbReference>
<keyword evidence="3" id="KW-1185">Reference proteome</keyword>
<evidence type="ECO:0000313" key="3">
    <source>
        <dbReference type="Proteomes" id="UP001299970"/>
    </source>
</evidence>
<organism evidence="2 3">
    <name type="scientific">Pseudonocardia alaniniphila</name>
    <dbReference type="NCBI Taxonomy" id="75291"/>
    <lineage>
        <taxon>Bacteria</taxon>
        <taxon>Bacillati</taxon>
        <taxon>Actinomycetota</taxon>
        <taxon>Actinomycetes</taxon>
        <taxon>Pseudonocardiales</taxon>
        <taxon>Pseudonocardiaceae</taxon>
        <taxon>Pseudonocardia</taxon>
    </lineage>
</organism>
<accession>A0ABS9T9G1</accession>
<dbReference type="CDD" id="cd04859">
    <property type="entry name" value="Prim_Pol"/>
    <property type="match status" value="1"/>
</dbReference>
<protein>
    <submittedName>
        <fullName evidence="2">Bifunctional DNA primase/polymerase</fullName>
    </submittedName>
</protein>
<comment type="caution">
    <text evidence="2">The sequence shown here is derived from an EMBL/GenBank/DDBJ whole genome shotgun (WGS) entry which is preliminary data.</text>
</comment>
<reference evidence="2 3" key="1">
    <citation type="submission" date="2022-03" db="EMBL/GenBank/DDBJ databases">
        <title>Pseudonocardia alaer sp. nov., a novel actinomycete isolated from reed forest soil.</title>
        <authorList>
            <person name="Wang L."/>
        </authorList>
    </citation>
    <scope>NUCLEOTIDE SEQUENCE [LARGE SCALE GENOMIC DNA]</scope>
    <source>
        <strain evidence="2 3">Y-16303</strain>
    </source>
</reference>